<dbReference type="Gene3D" id="3.90.1260.10">
    <property type="entry name" value="Argininosuccinate synthetase, chain A, domain 2"/>
    <property type="match status" value="1"/>
</dbReference>
<dbReference type="PANTHER" id="PTHR11587">
    <property type="entry name" value="ARGININOSUCCINATE SYNTHASE"/>
    <property type="match status" value="1"/>
</dbReference>
<proteinExistence type="predicted"/>
<dbReference type="SUPFAM" id="SSF52402">
    <property type="entry name" value="Adenine nucleotide alpha hydrolases-like"/>
    <property type="match status" value="1"/>
</dbReference>
<evidence type="ECO:0000256" key="4">
    <source>
        <dbReference type="ARBA" id="ARBA00022598"/>
    </source>
</evidence>
<keyword evidence="3" id="KW-0055">Arginine biosynthesis</keyword>
<dbReference type="Pfam" id="PF20979">
    <property type="entry name" value="Arginosuc_syn_C"/>
    <property type="match status" value="1"/>
</dbReference>
<evidence type="ECO:0000313" key="10">
    <source>
        <dbReference type="EMBL" id="MFK4269262.1"/>
    </source>
</evidence>
<accession>A0ABW8LTN6</accession>
<organism evidence="10 11">
    <name type="scientific">Streptomyces milbemycinicus</name>
    <dbReference type="NCBI Taxonomy" id="476552"/>
    <lineage>
        <taxon>Bacteria</taxon>
        <taxon>Bacillati</taxon>
        <taxon>Actinomycetota</taxon>
        <taxon>Actinomycetes</taxon>
        <taxon>Kitasatosporales</taxon>
        <taxon>Streptomycetaceae</taxon>
        <taxon>Streptomyces</taxon>
    </lineage>
</organism>
<evidence type="ECO:0000256" key="5">
    <source>
        <dbReference type="ARBA" id="ARBA00022605"/>
    </source>
</evidence>
<dbReference type="Gene3D" id="3.40.50.620">
    <property type="entry name" value="HUPs"/>
    <property type="match status" value="1"/>
</dbReference>
<sequence length="393" mass="43847">MKKPQVIRSFSDLATGVLDQNLPVVTLFSGGLDSTYLLYRLRRSGHRDIHAISVDVGGDETPEEKQRIADRLGIELHIVDARETFAHEFVLPAISAQAVYLNTHPISSSLSRPLMARIAVEMAQNMGASTILHTANQSQNTLRRLNGAISLLGFPGRFGSPYELDPVDRAQKIEELKDAGLDEMADRIVSGDSNLWCREFESGILEDPEDHATPEHLYRWSTTENSAPEGLMDIRFRAGVPIAVNGTQLPLTGLIHEMNLRVGAFGIGRYSGLEHLADGEKVLEIREMPAACLLLRTYRHLETATLDAETIREKMHMEQLWVREAIEGRWFGPLRAACQSFIDNCSARITGSVQWRLTPGSAQTTAILAEHPLYLRDRESWEKEKVADASCPR</sequence>
<keyword evidence="4" id="KW-0436">Ligase</keyword>
<dbReference type="EMBL" id="JBJDQH010000010">
    <property type="protein sequence ID" value="MFK4269262.1"/>
    <property type="molecule type" value="Genomic_DNA"/>
</dbReference>
<keyword evidence="5" id="KW-0028">Amino-acid biosynthesis</keyword>
<evidence type="ECO:0000256" key="1">
    <source>
        <dbReference type="ARBA" id="ARBA00004967"/>
    </source>
</evidence>
<keyword evidence="6" id="KW-0547">Nucleotide-binding</keyword>
<dbReference type="Proteomes" id="UP001620295">
    <property type="component" value="Unassembled WGS sequence"/>
</dbReference>
<evidence type="ECO:0000256" key="6">
    <source>
        <dbReference type="ARBA" id="ARBA00022741"/>
    </source>
</evidence>
<dbReference type="EC" id="6.3.4.5" evidence="2"/>
<gene>
    <name evidence="10" type="ORF">ACI2L5_30635</name>
</gene>
<evidence type="ECO:0000259" key="8">
    <source>
        <dbReference type="Pfam" id="PF00764"/>
    </source>
</evidence>
<dbReference type="PANTHER" id="PTHR11587:SF2">
    <property type="entry name" value="ARGININOSUCCINATE SYNTHASE"/>
    <property type="match status" value="1"/>
</dbReference>
<keyword evidence="7" id="KW-0067">ATP-binding</keyword>
<name>A0ABW8LTN6_9ACTN</name>
<dbReference type="SUPFAM" id="SSF69864">
    <property type="entry name" value="Argininosuccinate synthetase, C-terminal domain"/>
    <property type="match status" value="1"/>
</dbReference>
<evidence type="ECO:0000256" key="2">
    <source>
        <dbReference type="ARBA" id="ARBA00012286"/>
    </source>
</evidence>
<evidence type="ECO:0000313" key="11">
    <source>
        <dbReference type="Proteomes" id="UP001620295"/>
    </source>
</evidence>
<evidence type="ECO:0000256" key="3">
    <source>
        <dbReference type="ARBA" id="ARBA00022571"/>
    </source>
</evidence>
<evidence type="ECO:0000259" key="9">
    <source>
        <dbReference type="Pfam" id="PF20979"/>
    </source>
</evidence>
<dbReference type="InterPro" id="IPR048268">
    <property type="entry name" value="Arginosuc_syn_C"/>
</dbReference>
<dbReference type="InterPro" id="IPR048267">
    <property type="entry name" value="Arginosuc_syn_N"/>
</dbReference>
<evidence type="ECO:0000256" key="7">
    <source>
        <dbReference type="ARBA" id="ARBA00022840"/>
    </source>
</evidence>
<dbReference type="Pfam" id="PF00764">
    <property type="entry name" value="Arginosuc_synth"/>
    <property type="match status" value="1"/>
</dbReference>
<reference evidence="10 11" key="1">
    <citation type="submission" date="2024-11" db="EMBL/GenBank/DDBJ databases">
        <title>The Natural Products Discovery Center: Release of the First 8490 Sequenced Strains for Exploring Actinobacteria Biosynthetic Diversity.</title>
        <authorList>
            <person name="Kalkreuter E."/>
            <person name="Kautsar S.A."/>
            <person name="Yang D."/>
            <person name="Bader C.D."/>
            <person name="Teijaro C.N."/>
            <person name="Fluegel L."/>
            <person name="Davis C.M."/>
            <person name="Simpson J.R."/>
            <person name="Lauterbach L."/>
            <person name="Steele A.D."/>
            <person name="Gui C."/>
            <person name="Meng S."/>
            <person name="Li G."/>
            <person name="Viehrig K."/>
            <person name="Ye F."/>
            <person name="Su P."/>
            <person name="Kiefer A.F."/>
            <person name="Nichols A."/>
            <person name="Cepeda A.J."/>
            <person name="Yan W."/>
            <person name="Fan B."/>
            <person name="Jiang Y."/>
            <person name="Adhikari A."/>
            <person name="Zheng C.-J."/>
            <person name="Schuster L."/>
            <person name="Cowan T.M."/>
            <person name="Smanski M.J."/>
            <person name="Chevrette M.G."/>
            <person name="De Carvalho L.P.S."/>
            <person name="Shen B."/>
        </authorList>
    </citation>
    <scope>NUCLEOTIDE SEQUENCE [LARGE SCALE GENOMIC DNA]</scope>
    <source>
        <strain evidence="10 11">NPDC020863</strain>
    </source>
</reference>
<comment type="caution">
    <text evidence="10">The sequence shown here is derived from an EMBL/GenBank/DDBJ whole genome shotgun (WGS) entry which is preliminary data.</text>
</comment>
<comment type="pathway">
    <text evidence="1">Amino-acid biosynthesis; L-arginine biosynthesis; L-arginine from L-ornithine and carbamoyl phosphate: step 2/3.</text>
</comment>
<dbReference type="InterPro" id="IPR001518">
    <property type="entry name" value="Arginosuc_synth"/>
</dbReference>
<dbReference type="InterPro" id="IPR024074">
    <property type="entry name" value="AS_cat/multimer_dom_body"/>
</dbReference>
<feature type="domain" description="Arginosuccinate synthase C-terminal" evidence="9">
    <location>
        <begin position="190"/>
        <end position="388"/>
    </location>
</feature>
<feature type="domain" description="Arginosuccinate synthase-like N-terminal" evidence="8">
    <location>
        <begin position="24"/>
        <end position="141"/>
    </location>
</feature>
<dbReference type="InterPro" id="IPR014729">
    <property type="entry name" value="Rossmann-like_a/b/a_fold"/>
</dbReference>
<keyword evidence="11" id="KW-1185">Reference proteome</keyword>
<protein>
    <recommendedName>
        <fullName evidence="2">argininosuccinate synthase</fullName>
        <ecNumber evidence="2">6.3.4.5</ecNumber>
    </recommendedName>
</protein>
<dbReference type="RefSeq" id="WP_358631891.1">
    <property type="nucleotide sequence ID" value="NZ_JBFAEV010000003.1"/>
</dbReference>
<dbReference type="NCBIfam" id="NF038212">
    <property type="entry name" value="argG_rel"/>
    <property type="match status" value="1"/>
</dbReference>